<keyword evidence="5" id="KW-1185">Reference proteome</keyword>
<evidence type="ECO:0000256" key="1">
    <source>
        <dbReference type="SAM" id="MobiDB-lite"/>
    </source>
</evidence>
<feature type="region of interest" description="Disordered" evidence="1">
    <location>
        <begin position="150"/>
        <end position="169"/>
    </location>
</feature>
<feature type="signal peptide" evidence="3">
    <location>
        <begin position="1"/>
        <end position="17"/>
    </location>
</feature>
<evidence type="ECO:0000313" key="5">
    <source>
        <dbReference type="Proteomes" id="UP000268014"/>
    </source>
</evidence>
<keyword evidence="2" id="KW-0812">Transmembrane</keyword>
<dbReference type="WBParaSite" id="HPLM_0000342601-mRNA-1">
    <property type="protein sequence ID" value="HPLM_0000342601-mRNA-1"/>
    <property type="gene ID" value="HPLM_0000342601"/>
</dbReference>
<reference evidence="6" key="1">
    <citation type="submission" date="2017-02" db="UniProtKB">
        <authorList>
            <consortium name="WormBaseParasite"/>
        </authorList>
    </citation>
    <scope>IDENTIFICATION</scope>
</reference>
<evidence type="ECO:0000256" key="3">
    <source>
        <dbReference type="SAM" id="SignalP"/>
    </source>
</evidence>
<keyword evidence="3" id="KW-0732">Signal</keyword>
<evidence type="ECO:0000313" key="6">
    <source>
        <dbReference type="WBParaSite" id="HPLM_0000342601-mRNA-1"/>
    </source>
</evidence>
<accession>A0A0N4W1C2</accession>
<dbReference type="OMA" id="RRNNECF"/>
<feature type="chain" id="PRO_5043123314" evidence="3">
    <location>
        <begin position="18"/>
        <end position="392"/>
    </location>
</feature>
<gene>
    <name evidence="4" type="ORF">HPLM_LOCUS3418</name>
</gene>
<dbReference type="AlphaFoldDB" id="A0A0N4W1C2"/>
<evidence type="ECO:0000256" key="2">
    <source>
        <dbReference type="SAM" id="Phobius"/>
    </source>
</evidence>
<keyword evidence="2" id="KW-0472">Membrane</keyword>
<evidence type="ECO:0000313" key="4">
    <source>
        <dbReference type="EMBL" id="VDO20871.1"/>
    </source>
</evidence>
<proteinExistence type="predicted"/>
<feature type="transmembrane region" description="Helical" evidence="2">
    <location>
        <begin position="354"/>
        <end position="376"/>
    </location>
</feature>
<dbReference type="STRING" id="6290.A0A0N4W1C2"/>
<keyword evidence="2" id="KW-1133">Transmembrane helix</keyword>
<dbReference type="OrthoDB" id="5869498at2759"/>
<sequence length="392" mass="42815">MALALILLLGHLVALYGDDTMFKCVDTDEGCPSKMCFYSIDHEKHCYRAGCASGELCHRRRNNECFMSDAVHTCCCFEAGCAAGYKGLNDCVDVQKNSTDAVTSVTDVATTRLTTTAGISAIVQLNAEEQTSTLTKKSLITLTEGAHAATTRKLTEKPTSSGKQQDSTETTISVLHPVTSRVQTASTSSTVPGTTTYYIPTREIMFITNTNTITEGVIPSAFTTTISTSNENFLAPSEELQPLPVLPHSEYAPGSPRNGRMPNEFLTTAARSTKSYPSAKVKSFAEQRKDTGSIISSAIRINEQPISQKSLEKSSKRASEETNATSSLISVYEVTTQAVKNKEMQEEWKAPLPWWSAAVLGFLVSVIVAWVVVLILRKYGSFLEEHSWNLYN</sequence>
<feature type="compositionally biased region" description="Polar residues" evidence="1">
    <location>
        <begin position="157"/>
        <end position="169"/>
    </location>
</feature>
<dbReference type="EMBL" id="UZAF01016118">
    <property type="protein sequence ID" value="VDO20871.1"/>
    <property type="molecule type" value="Genomic_DNA"/>
</dbReference>
<organism evidence="6">
    <name type="scientific">Haemonchus placei</name>
    <name type="common">Barber's pole worm</name>
    <dbReference type="NCBI Taxonomy" id="6290"/>
    <lineage>
        <taxon>Eukaryota</taxon>
        <taxon>Metazoa</taxon>
        <taxon>Ecdysozoa</taxon>
        <taxon>Nematoda</taxon>
        <taxon>Chromadorea</taxon>
        <taxon>Rhabditida</taxon>
        <taxon>Rhabditina</taxon>
        <taxon>Rhabditomorpha</taxon>
        <taxon>Strongyloidea</taxon>
        <taxon>Trichostrongylidae</taxon>
        <taxon>Haemonchus</taxon>
    </lineage>
</organism>
<dbReference type="Proteomes" id="UP000268014">
    <property type="component" value="Unassembled WGS sequence"/>
</dbReference>
<reference evidence="4 5" key="2">
    <citation type="submission" date="2018-11" db="EMBL/GenBank/DDBJ databases">
        <authorList>
            <consortium name="Pathogen Informatics"/>
        </authorList>
    </citation>
    <scope>NUCLEOTIDE SEQUENCE [LARGE SCALE GENOMIC DNA]</scope>
    <source>
        <strain evidence="4 5">MHpl1</strain>
    </source>
</reference>
<name>A0A0N4W1C2_HAEPC</name>
<protein>
    <submittedName>
        <fullName evidence="6">MANSC domain-containing protein</fullName>
    </submittedName>
</protein>